<dbReference type="GO" id="GO:0006508">
    <property type="term" value="P:proteolysis"/>
    <property type="evidence" value="ECO:0007669"/>
    <property type="project" value="InterPro"/>
</dbReference>
<keyword evidence="2" id="KW-1185">Reference proteome</keyword>
<reference evidence="2" key="1">
    <citation type="submission" date="2013-12" db="EMBL/GenBank/DDBJ databases">
        <authorList>
            <person name="Aslett M."/>
        </authorList>
    </citation>
    <scope>NUCLEOTIDE SEQUENCE [LARGE SCALE GENOMIC DNA]</scope>
    <source>
        <strain evidence="2">Lindley</strain>
    </source>
</reference>
<dbReference type="PANTHER" id="PTHR22576">
    <property type="entry name" value="MUCOSA ASSOCIATED LYMPHOID TISSUE LYMPHOMA TRANSLOCATION PROTEIN 1/PARACASPASE"/>
    <property type="match status" value="1"/>
</dbReference>
<dbReference type="WBParaSite" id="GPLIN_001420100">
    <property type="protein sequence ID" value="GPLIN_001420100"/>
    <property type="gene ID" value="GPLIN_001420100"/>
</dbReference>
<dbReference type="GO" id="GO:0004197">
    <property type="term" value="F:cysteine-type endopeptidase activity"/>
    <property type="evidence" value="ECO:0007669"/>
    <property type="project" value="InterPro"/>
</dbReference>
<reference evidence="2" key="2">
    <citation type="submission" date="2014-05" db="EMBL/GenBank/DDBJ databases">
        <title>The genome and life-stage specific transcriptomes of Globodera pallida elucidate key aspects of plant parasitism by a cyst nematode.</title>
        <authorList>
            <person name="Cotton J.A."/>
            <person name="Lilley C.J."/>
            <person name="Jones L.M."/>
            <person name="Kikuchi T."/>
            <person name="Reid A.J."/>
            <person name="Thorpe P."/>
            <person name="Tsai I.J."/>
            <person name="Beasley H."/>
            <person name="Blok V."/>
            <person name="Cock P.J.A."/>
            <person name="Van den Akker S.E."/>
            <person name="Holroyd N."/>
            <person name="Hunt M."/>
            <person name="Mantelin S."/>
            <person name="Naghra H."/>
            <person name="Pain A."/>
            <person name="Palomares-Rius J.E."/>
            <person name="Zarowiecki M."/>
            <person name="Berriman M."/>
            <person name="Jones J.T."/>
            <person name="Urwin P.E."/>
        </authorList>
    </citation>
    <scope>NUCLEOTIDE SEQUENCE [LARGE SCALE GENOMIC DNA]</scope>
    <source>
        <strain evidence="2">Lindley</strain>
    </source>
</reference>
<dbReference type="PANTHER" id="PTHR22576:SF41">
    <property type="entry name" value="CASPASE 14, APOPTOSIS-RELATED CYSTEINE PEPTIDASE"/>
    <property type="match status" value="1"/>
</dbReference>
<reference evidence="3" key="3">
    <citation type="submission" date="2016-06" db="UniProtKB">
        <authorList>
            <consortium name="WormBaseParasite"/>
        </authorList>
    </citation>
    <scope>IDENTIFICATION</scope>
</reference>
<dbReference type="Pfam" id="PF00656">
    <property type="entry name" value="Peptidase_C14"/>
    <property type="match status" value="1"/>
</dbReference>
<name>A0A183CMU4_GLOPA</name>
<dbReference type="PROSITE" id="PS50207">
    <property type="entry name" value="CASPASE_P10"/>
    <property type="match status" value="1"/>
</dbReference>
<accession>A0A183CMU4</accession>
<dbReference type="InterPro" id="IPR002138">
    <property type="entry name" value="Pept_C14_p10"/>
</dbReference>
<protein>
    <submittedName>
        <fullName evidence="3">CASPASE_P10 domain-containing protein</fullName>
    </submittedName>
</protein>
<dbReference type="SUPFAM" id="SSF52129">
    <property type="entry name" value="Caspase-like"/>
    <property type="match status" value="1"/>
</dbReference>
<sequence length="93" mass="10725">KEPTNADILIAQSTTAHYVSWRNSVRGTWFVQSLCKVFSRWAAHEDICQMLTRVHAEVSSIEGSTPERAKQVPEMNSTLRKRFFFFPGLERPI</sequence>
<evidence type="ECO:0000259" key="1">
    <source>
        <dbReference type="PROSITE" id="PS50207"/>
    </source>
</evidence>
<evidence type="ECO:0000313" key="3">
    <source>
        <dbReference type="WBParaSite" id="GPLIN_001420100"/>
    </source>
</evidence>
<dbReference type="InterPro" id="IPR011600">
    <property type="entry name" value="Pept_C14_caspase"/>
</dbReference>
<dbReference type="InterPro" id="IPR052039">
    <property type="entry name" value="Caspase-related_regulators"/>
</dbReference>
<dbReference type="AlphaFoldDB" id="A0A183CMU4"/>
<proteinExistence type="predicted"/>
<dbReference type="Gene3D" id="3.30.70.1470">
    <property type="entry name" value="Caspase-like"/>
    <property type="match status" value="1"/>
</dbReference>
<dbReference type="Proteomes" id="UP000050741">
    <property type="component" value="Unassembled WGS sequence"/>
</dbReference>
<organism evidence="2 3">
    <name type="scientific">Globodera pallida</name>
    <name type="common">Potato cyst nematode worm</name>
    <name type="synonym">Heterodera pallida</name>
    <dbReference type="NCBI Taxonomy" id="36090"/>
    <lineage>
        <taxon>Eukaryota</taxon>
        <taxon>Metazoa</taxon>
        <taxon>Ecdysozoa</taxon>
        <taxon>Nematoda</taxon>
        <taxon>Chromadorea</taxon>
        <taxon>Rhabditida</taxon>
        <taxon>Tylenchina</taxon>
        <taxon>Tylenchomorpha</taxon>
        <taxon>Tylenchoidea</taxon>
        <taxon>Heteroderidae</taxon>
        <taxon>Heteroderinae</taxon>
        <taxon>Globodera</taxon>
    </lineage>
</organism>
<dbReference type="InterPro" id="IPR029030">
    <property type="entry name" value="Caspase-like_dom_sf"/>
</dbReference>
<feature type="domain" description="Caspase family p10" evidence="1">
    <location>
        <begin position="1"/>
        <end position="87"/>
    </location>
</feature>
<evidence type="ECO:0000313" key="2">
    <source>
        <dbReference type="Proteomes" id="UP000050741"/>
    </source>
</evidence>